<sequence>MKDGTKNADRSPLMTCFPHPGCDAALSGPEKKQVQTATEASGLGPGGMPRDLKSGLLAAAKTGAEVTATPLSGTCAVAP</sequence>
<protein>
    <submittedName>
        <fullName evidence="2">Uncharacterized protein</fullName>
    </submittedName>
</protein>
<dbReference type="EMBL" id="BMMS01000043">
    <property type="protein sequence ID" value="GGO99208.1"/>
    <property type="molecule type" value="Genomic_DNA"/>
</dbReference>
<reference evidence="2" key="1">
    <citation type="journal article" date="2014" name="Int. J. Syst. Evol. Microbiol.">
        <title>Complete genome sequence of Corynebacterium casei LMG S-19264T (=DSM 44701T), isolated from a smear-ripened cheese.</title>
        <authorList>
            <consortium name="US DOE Joint Genome Institute (JGI-PGF)"/>
            <person name="Walter F."/>
            <person name="Albersmeier A."/>
            <person name="Kalinowski J."/>
            <person name="Ruckert C."/>
        </authorList>
    </citation>
    <scope>NUCLEOTIDE SEQUENCE</scope>
    <source>
        <strain evidence="2">CGMCC 4.7201</strain>
    </source>
</reference>
<organism evidence="2 3">
    <name type="scientific">Wenjunlia tyrosinilytica</name>
    <dbReference type="NCBI Taxonomy" id="1544741"/>
    <lineage>
        <taxon>Bacteria</taxon>
        <taxon>Bacillati</taxon>
        <taxon>Actinomycetota</taxon>
        <taxon>Actinomycetes</taxon>
        <taxon>Kitasatosporales</taxon>
        <taxon>Streptomycetaceae</taxon>
        <taxon>Wenjunlia</taxon>
    </lineage>
</organism>
<evidence type="ECO:0000313" key="2">
    <source>
        <dbReference type="EMBL" id="GGO99208.1"/>
    </source>
</evidence>
<gene>
    <name evidence="2" type="ORF">GCM10012280_65130</name>
</gene>
<dbReference type="Proteomes" id="UP000641932">
    <property type="component" value="Unassembled WGS sequence"/>
</dbReference>
<dbReference type="AlphaFoldDB" id="A0A918E1Y7"/>
<evidence type="ECO:0000313" key="3">
    <source>
        <dbReference type="Proteomes" id="UP000641932"/>
    </source>
</evidence>
<proteinExistence type="predicted"/>
<feature type="region of interest" description="Disordered" evidence="1">
    <location>
        <begin position="27"/>
        <end position="49"/>
    </location>
</feature>
<keyword evidence="3" id="KW-1185">Reference proteome</keyword>
<reference evidence="2" key="2">
    <citation type="submission" date="2020-09" db="EMBL/GenBank/DDBJ databases">
        <authorList>
            <person name="Sun Q."/>
            <person name="Zhou Y."/>
        </authorList>
    </citation>
    <scope>NUCLEOTIDE SEQUENCE</scope>
    <source>
        <strain evidence="2">CGMCC 4.7201</strain>
    </source>
</reference>
<comment type="caution">
    <text evidence="2">The sequence shown here is derived from an EMBL/GenBank/DDBJ whole genome shotgun (WGS) entry which is preliminary data.</text>
</comment>
<accession>A0A918E1Y7</accession>
<evidence type="ECO:0000256" key="1">
    <source>
        <dbReference type="SAM" id="MobiDB-lite"/>
    </source>
</evidence>
<name>A0A918E1Y7_9ACTN</name>